<evidence type="ECO:0000313" key="3">
    <source>
        <dbReference type="Proteomes" id="UP000663873"/>
    </source>
</evidence>
<evidence type="ECO:0000313" key="2">
    <source>
        <dbReference type="EMBL" id="CAF4726409.1"/>
    </source>
</evidence>
<name>A0A821K048_9BILA</name>
<protein>
    <submittedName>
        <fullName evidence="2">Uncharacterized protein</fullName>
    </submittedName>
</protein>
<feature type="non-terminal residue" evidence="2">
    <location>
        <position position="133"/>
    </location>
</feature>
<accession>A0A821K048</accession>
<keyword evidence="3" id="KW-1185">Reference proteome</keyword>
<organism evidence="2 3">
    <name type="scientific">Rotaria socialis</name>
    <dbReference type="NCBI Taxonomy" id="392032"/>
    <lineage>
        <taxon>Eukaryota</taxon>
        <taxon>Metazoa</taxon>
        <taxon>Spiralia</taxon>
        <taxon>Gnathifera</taxon>
        <taxon>Rotifera</taxon>
        <taxon>Eurotatoria</taxon>
        <taxon>Bdelloidea</taxon>
        <taxon>Philodinida</taxon>
        <taxon>Philodinidae</taxon>
        <taxon>Rotaria</taxon>
    </lineage>
</organism>
<proteinExistence type="predicted"/>
<keyword evidence="1" id="KW-0472">Membrane</keyword>
<sequence length="133" mass="15527">MTQRSKANVKQRFNRMFVESSDYDYQENVISKQPSKKSGDPFPFEILLTIILSVVFALFVVGFVATRFLINTNRRRKDSKDSNYSLSRYWRRQLVSVSFDSINPSTSTNINTVLTHHDTNEMSRIMKSSFSWP</sequence>
<reference evidence="2" key="1">
    <citation type="submission" date="2021-02" db="EMBL/GenBank/DDBJ databases">
        <authorList>
            <person name="Nowell W R."/>
        </authorList>
    </citation>
    <scope>NUCLEOTIDE SEQUENCE</scope>
</reference>
<dbReference type="Proteomes" id="UP000663873">
    <property type="component" value="Unassembled WGS sequence"/>
</dbReference>
<keyword evidence="1" id="KW-1133">Transmembrane helix</keyword>
<feature type="transmembrane region" description="Helical" evidence="1">
    <location>
        <begin position="46"/>
        <end position="70"/>
    </location>
</feature>
<evidence type="ECO:0000256" key="1">
    <source>
        <dbReference type="SAM" id="Phobius"/>
    </source>
</evidence>
<dbReference type="EMBL" id="CAJOBP010037406">
    <property type="protein sequence ID" value="CAF4726409.1"/>
    <property type="molecule type" value="Genomic_DNA"/>
</dbReference>
<comment type="caution">
    <text evidence="2">The sequence shown here is derived from an EMBL/GenBank/DDBJ whole genome shotgun (WGS) entry which is preliminary data.</text>
</comment>
<keyword evidence="1" id="KW-0812">Transmembrane</keyword>
<dbReference type="AlphaFoldDB" id="A0A821K048"/>
<gene>
    <name evidence="2" type="ORF">UJA718_LOCUS37532</name>
</gene>